<keyword evidence="3" id="KW-1185">Reference proteome</keyword>
<accession>A0A1T4Z3C3</accession>
<dbReference type="EMBL" id="FUYE01000027">
    <property type="protein sequence ID" value="SKB08363.1"/>
    <property type="molecule type" value="Genomic_DNA"/>
</dbReference>
<gene>
    <name evidence="2" type="ORF">SAMN02745166_04913</name>
</gene>
<dbReference type="AlphaFoldDB" id="A0A1T4Z3C3"/>
<evidence type="ECO:0000313" key="3">
    <source>
        <dbReference type="Proteomes" id="UP000190774"/>
    </source>
</evidence>
<name>A0A1T4Z3C3_9BACT</name>
<feature type="region of interest" description="Disordered" evidence="1">
    <location>
        <begin position="110"/>
        <end position="131"/>
    </location>
</feature>
<sequence length="131" mass="14573">MTQEEIQGKAKAIATQLINDVWDQSDKPDFNMNTPEGAVAAIKKNIGDFAPQANKNIVDKSTLLKAIDKELDLQVGSQLLMQTNDPADDMRRGQAAAQLKEGIKKTRDGLMQEFQHQQQRGHDIGMGSQRR</sequence>
<evidence type="ECO:0000256" key="1">
    <source>
        <dbReference type="SAM" id="MobiDB-lite"/>
    </source>
</evidence>
<protein>
    <submittedName>
        <fullName evidence="2">Uncharacterized protein</fullName>
    </submittedName>
</protein>
<proteinExistence type="predicted"/>
<organism evidence="2 3">
    <name type="scientific">Prosthecobacter debontii</name>
    <dbReference type="NCBI Taxonomy" id="48467"/>
    <lineage>
        <taxon>Bacteria</taxon>
        <taxon>Pseudomonadati</taxon>
        <taxon>Verrucomicrobiota</taxon>
        <taxon>Verrucomicrobiia</taxon>
        <taxon>Verrucomicrobiales</taxon>
        <taxon>Verrucomicrobiaceae</taxon>
        <taxon>Prosthecobacter</taxon>
    </lineage>
</organism>
<evidence type="ECO:0000313" key="2">
    <source>
        <dbReference type="EMBL" id="SKB08363.1"/>
    </source>
</evidence>
<reference evidence="3" key="1">
    <citation type="submission" date="2017-02" db="EMBL/GenBank/DDBJ databases">
        <authorList>
            <person name="Varghese N."/>
            <person name="Submissions S."/>
        </authorList>
    </citation>
    <scope>NUCLEOTIDE SEQUENCE [LARGE SCALE GENOMIC DNA]</scope>
    <source>
        <strain evidence="3">ATCC 700200</strain>
    </source>
</reference>
<dbReference type="Proteomes" id="UP000190774">
    <property type="component" value="Unassembled WGS sequence"/>
</dbReference>